<keyword evidence="3" id="KW-1185">Reference proteome</keyword>
<feature type="transmembrane region" description="Helical" evidence="1">
    <location>
        <begin position="55"/>
        <end position="79"/>
    </location>
</feature>
<organism evidence="2 3">
    <name type="scientific">Shewanella atlantica</name>
    <dbReference type="NCBI Taxonomy" id="271099"/>
    <lineage>
        <taxon>Bacteria</taxon>
        <taxon>Pseudomonadati</taxon>
        <taxon>Pseudomonadota</taxon>
        <taxon>Gammaproteobacteria</taxon>
        <taxon>Alteromonadales</taxon>
        <taxon>Shewanellaceae</taxon>
        <taxon>Shewanella</taxon>
    </lineage>
</organism>
<keyword evidence="1" id="KW-1133">Transmembrane helix</keyword>
<sequence length="95" mass="10645">MQKGFNRDGVFVPSFPAKAGPTRHVEINTPVMPKSTHQAYHHTSFRHAVSRNPAFCFRSSLFAARYSLLATFFALSLAYDLQLPTPNSEIKKAGY</sequence>
<keyword evidence="1" id="KW-0472">Membrane</keyword>
<dbReference type="Proteomes" id="UP000282060">
    <property type="component" value="Unassembled WGS sequence"/>
</dbReference>
<evidence type="ECO:0000256" key="1">
    <source>
        <dbReference type="SAM" id="Phobius"/>
    </source>
</evidence>
<dbReference type="RefSeq" id="WP_148103061.1">
    <property type="nucleotide sequence ID" value="NZ_RXNV01000009.1"/>
</dbReference>
<comment type="caution">
    <text evidence="2">The sequence shown here is derived from an EMBL/GenBank/DDBJ whole genome shotgun (WGS) entry which is preliminary data.</text>
</comment>
<protein>
    <submittedName>
        <fullName evidence="2">Uncharacterized protein</fullName>
    </submittedName>
</protein>
<keyword evidence="1" id="KW-0812">Transmembrane</keyword>
<evidence type="ECO:0000313" key="2">
    <source>
        <dbReference type="EMBL" id="RTR29728.1"/>
    </source>
</evidence>
<dbReference type="EMBL" id="RXNV01000009">
    <property type="protein sequence ID" value="RTR29728.1"/>
    <property type="molecule type" value="Genomic_DNA"/>
</dbReference>
<dbReference type="AlphaFoldDB" id="A0A431W2R6"/>
<gene>
    <name evidence="2" type="ORF">EKG39_16805</name>
</gene>
<proteinExistence type="predicted"/>
<name>A0A431W2R6_9GAMM</name>
<accession>A0A431W2R6</accession>
<reference evidence="2 3" key="1">
    <citation type="submission" date="2018-12" db="EMBL/GenBank/DDBJ databases">
        <authorList>
            <person name="Yu L."/>
        </authorList>
    </citation>
    <scope>NUCLEOTIDE SEQUENCE [LARGE SCALE GENOMIC DNA]</scope>
    <source>
        <strain evidence="2 3">HAW-EB5</strain>
    </source>
</reference>
<evidence type="ECO:0000313" key="3">
    <source>
        <dbReference type="Proteomes" id="UP000282060"/>
    </source>
</evidence>